<evidence type="ECO:0000313" key="2">
    <source>
        <dbReference type="Proteomes" id="UP001163324"/>
    </source>
</evidence>
<dbReference type="EMBL" id="CM047941">
    <property type="protein sequence ID" value="KAI9903159.1"/>
    <property type="molecule type" value="Genomic_DNA"/>
</dbReference>
<dbReference type="Proteomes" id="UP001163324">
    <property type="component" value="Chromosome 2"/>
</dbReference>
<comment type="caution">
    <text evidence="1">The sequence shown here is derived from an EMBL/GenBank/DDBJ whole genome shotgun (WGS) entry which is preliminary data.</text>
</comment>
<evidence type="ECO:0000313" key="1">
    <source>
        <dbReference type="EMBL" id="KAI9903159.1"/>
    </source>
</evidence>
<gene>
    <name evidence="1" type="ORF">N3K66_002511</name>
</gene>
<protein>
    <submittedName>
        <fullName evidence="1">Uncharacterized protein</fullName>
    </submittedName>
</protein>
<name>A0ACC0V9U1_9HYPO</name>
<sequence>MAPSEELAAKLQSIANEASSGRQNSLRDAVNSWKDEDYTGKNPDDAVALLNAIYEQPLGVVATRALIDAFISALETVNPELWFPNAEQLKTLVDTNSSPSSEAALAIRTRLAELHEADEDFQAAAKVLSEIPLETSQRTFTEQEKADIWIRVARNHLEVDDTVAADMYINKLKNVMHLVRNEETRLHFNLSLARVLDSKRDFLGAAHRYHDISFSRNVAEEERLHTLAMAIKCAILAPAGPHRSRTLGRLHKDDRASQLPEFAILEKIFLDRLLRKDEVDKFAEGLQPHQLATTSDGSTVLAKAIMEHNVLGVSRLFNNITFDVLAKILGLDADKAESTVARMIEQGRLLGRIDQLAGTVYFEGGEASGEKGSGKTDVKVGHQMRRWDANIESLAQEVESITNVLHQRFPELVEANLAG</sequence>
<proteinExistence type="predicted"/>
<keyword evidence="2" id="KW-1185">Reference proteome</keyword>
<organism evidence="1 2">
    <name type="scientific">Trichothecium roseum</name>
    <dbReference type="NCBI Taxonomy" id="47278"/>
    <lineage>
        <taxon>Eukaryota</taxon>
        <taxon>Fungi</taxon>
        <taxon>Dikarya</taxon>
        <taxon>Ascomycota</taxon>
        <taxon>Pezizomycotina</taxon>
        <taxon>Sordariomycetes</taxon>
        <taxon>Hypocreomycetidae</taxon>
        <taxon>Hypocreales</taxon>
        <taxon>Hypocreales incertae sedis</taxon>
        <taxon>Trichothecium</taxon>
    </lineage>
</organism>
<accession>A0ACC0V9U1</accession>
<reference evidence="1" key="1">
    <citation type="submission" date="2022-10" db="EMBL/GenBank/DDBJ databases">
        <title>Complete Genome of Trichothecium roseum strain YXFP-22015, a Plant Pathogen Isolated from Citrus.</title>
        <authorList>
            <person name="Wang Y."/>
            <person name="Zhu L."/>
        </authorList>
    </citation>
    <scope>NUCLEOTIDE SEQUENCE</scope>
    <source>
        <strain evidence="1">YXFP-22015</strain>
    </source>
</reference>